<keyword evidence="1" id="KW-0812">Transmembrane</keyword>
<evidence type="ECO:0000313" key="4">
    <source>
        <dbReference type="Proteomes" id="UP001162780"/>
    </source>
</evidence>
<evidence type="ECO:0000313" key="3">
    <source>
        <dbReference type="EMBL" id="WAR46391.1"/>
    </source>
</evidence>
<dbReference type="EMBL" id="CP113517">
    <property type="protein sequence ID" value="WAR46391.1"/>
    <property type="molecule type" value="Genomic_DNA"/>
</dbReference>
<gene>
    <name evidence="3" type="ORF">NM686_007705</name>
</gene>
<feature type="transmembrane region" description="Helical" evidence="1">
    <location>
        <begin position="75"/>
        <end position="96"/>
    </location>
</feature>
<dbReference type="InterPro" id="IPR038461">
    <property type="entry name" value="Schlafen_AlbA_2_dom_sf"/>
</dbReference>
<feature type="domain" description="Schlafen AlbA-2" evidence="2">
    <location>
        <begin position="122"/>
        <end position="258"/>
    </location>
</feature>
<keyword evidence="4" id="KW-1185">Reference proteome</keyword>
<feature type="transmembrane region" description="Helical" evidence="1">
    <location>
        <begin position="16"/>
        <end position="35"/>
    </location>
</feature>
<sequence>MKRFFLLIISIWKQQLKIYVMAALIGAAVGVFLLAPSYDYISSRENNADPISSLEYVFTQIREIATGHINQNSLLLFYAEIGAMLGLLSLGFYKLLHRRLSYLESLKAELDKDLPSIIRQGEGPLLEFKSSIRWDLQEERINRNLETVIMKTVAGFFNSHIGGTLLIGVRDDGEIIGLEKDYQTLKRPNQDGFEQTLMTAISTNLGADLCPFIHILFHVIDNKDVCRVIISPAMRPVFLTQGNTPKFFVRTGGGTRDLNIQEALEYVARRWKTPITINPA</sequence>
<dbReference type="Proteomes" id="UP001162780">
    <property type="component" value="Chromosome"/>
</dbReference>
<proteinExistence type="predicted"/>
<reference evidence="3" key="1">
    <citation type="submission" date="2022-11" db="EMBL/GenBank/DDBJ databases">
        <title>Methylomonas rapida sp. nov., Carotenoid-Producing Obligate Methanotrophs with High Growth Characteristics and Biotechnological Potential.</title>
        <authorList>
            <person name="Tikhonova E.N."/>
            <person name="Suleimanov R.Z."/>
            <person name="Miroshnikov K."/>
            <person name="Oshkin I.Y."/>
            <person name="Belova S.E."/>
            <person name="Danilova O.V."/>
            <person name="Ashikhmin A."/>
            <person name="Konopkin A."/>
            <person name="But S.Y."/>
            <person name="Khmelenina V.N."/>
            <person name="Kuznetsov N."/>
            <person name="Pimenov N.V."/>
            <person name="Dedysh S.N."/>
        </authorList>
    </citation>
    <scope>NUCLEOTIDE SEQUENCE</scope>
    <source>
        <strain evidence="3">MP1</strain>
    </source>
</reference>
<keyword evidence="1" id="KW-1133">Transmembrane helix</keyword>
<dbReference type="Gene3D" id="3.30.950.30">
    <property type="entry name" value="Schlafen, AAA domain"/>
    <property type="match status" value="1"/>
</dbReference>
<dbReference type="GO" id="GO:0005524">
    <property type="term" value="F:ATP binding"/>
    <property type="evidence" value="ECO:0007669"/>
    <property type="project" value="UniProtKB-KW"/>
</dbReference>
<organism evidence="3 4">
    <name type="scientific">Methylomonas rapida</name>
    <dbReference type="NCBI Taxonomy" id="2963939"/>
    <lineage>
        <taxon>Bacteria</taxon>
        <taxon>Pseudomonadati</taxon>
        <taxon>Pseudomonadota</taxon>
        <taxon>Gammaproteobacteria</taxon>
        <taxon>Methylococcales</taxon>
        <taxon>Methylococcaceae</taxon>
        <taxon>Methylomonas</taxon>
    </lineage>
</organism>
<keyword evidence="1" id="KW-0472">Membrane</keyword>
<evidence type="ECO:0000259" key="2">
    <source>
        <dbReference type="Pfam" id="PF04326"/>
    </source>
</evidence>
<protein>
    <submittedName>
        <fullName evidence="3">ATP-binding protein</fullName>
    </submittedName>
</protein>
<keyword evidence="3" id="KW-0067">ATP-binding</keyword>
<evidence type="ECO:0000256" key="1">
    <source>
        <dbReference type="SAM" id="Phobius"/>
    </source>
</evidence>
<dbReference type="InterPro" id="IPR007421">
    <property type="entry name" value="Schlafen_AlbA_2_dom"/>
</dbReference>
<dbReference type="Pfam" id="PF04326">
    <property type="entry name" value="SLFN_AlbA_2"/>
    <property type="match status" value="1"/>
</dbReference>
<keyword evidence="3" id="KW-0547">Nucleotide-binding</keyword>
<accession>A0ABY7GPH1</accession>
<name>A0ABY7GPH1_9GAMM</name>